<gene>
    <name evidence="4" type="primary">LOC100376469</name>
</gene>
<dbReference type="Gene3D" id="2.60.40.10">
    <property type="entry name" value="Immunoglobulins"/>
    <property type="match status" value="2"/>
</dbReference>
<dbReference type="SUPFAM" id="SSF48726">
    <property type="entry name" value="Immunoglobulin"/>
    <property type="match status" value="1"/>
</dbReference>
<evidence type="ECO:0000313" key="3">
    <source>
        <dbReference type="Proteomes" id="UP000694865"/>
    </source>
</evidence>
<dbReference type="InterPro" id="IPR003598">
    <property type="entry name" value="Ig_sub2"/>
</dbReference>
<name>A0ABM0GPP2_SACKO</name>
<evidence type="ECO:0000259" key="2">
    <source>
        <dbReference type="PROSITE" id="PS50835"/>
    </source>
</evidence>
<feature type="domain" description="Ig-like" evidence="2">
    <location>
        <begin position="17"/>
        <end position="123"/>
    </location>
</feature>
<accession>A0ABM0GPP2</accession>
<keyword evidence="1" id="KW-1133">Transmembrane helix</keyword>
<dbReference type="PROSITE" id="PS50835">
    <property type="entry name" value="IG_LIKE"/>
    <property type="match status" value="1"/>
</dbReference>
<dbReference type="RefSeq" id="XP_002734575.1">
    <property type="nucleotide sequence ID" value="XM_002734529.2"/>
</dbReference>
<dbReference type="InterPro" id="IPR007110">
    <property type="entry name" value="Ig-like_dom"/>
</dbReference>
<dbReference type="Proteomes" id="UP000694865">
    <property type="component" value="Unplaced"/>
</dbReference>
<sequence length="326" mass="36193">MWVTNIITIYVYLVSLTSVTVFMQTWNHGPSDVQKHEGDNVTLECQLDGEVAEGLEPRWERRLPGETVPIVIATKRDGCDLDNCEYLIDNTINTYYLVLTDVKLEDQGEYWCSVLNLDPQYLKANLGVWVLPSEVSIDHEETVITLEMPKSCESIIVNRTCVVDDVAPEASLTWTYNISSDVRSTIEGELDYDFESGTVDDISPSVNYNVEVVRQSKETNGRYKSKSTLIVTFTAAGDGKLEENLRIDVKCKSKQVALVGPDGERQSKPIQVSVVESVDSDSGAGNNAIVVILGVLFAISLAGNVVGIILYKRLQNRPFKHAPVQL</sequence>
<keyword evidence="1" id="KW-0812">Transmembrane</keyword>
<proteinExistence type="predicted"/>
<dbReference type="SMART" id="SM00408">
    <property type="entry name" value="IGc2"/>
    <property type="match status" value="1"/>
</dbReference>
<dbReference type="InterPro" id="IPR013783">
    <property type="entry name" value="Ig-like_fold"/>
</dbReference>
<dbReference type="PANTHER" id="PTHR45889">
    <property type="entry name" value="IG-LIKE DOMAIN-CONTAINING PROTEIN"/>
    <property type="match status" value="1"/>
</dbReference>
<keyword evidence="1" id="KW-0472">Membrane</keyword>
<dbReference type="InterPro" id="IPR013106">
    <property type="entry name" value="Ig_V-set"/>
</dbReference>
<evidence type="ECO:0000313" key="4">
    <source>
        <dbReference type="RefSeq" id="XP_002734575.1"/>
    </source>
</evidence>
<organism evidence="3 4">
    <name type="scientific">Saccoglossus kowalevskii</name>
    <name type="common">Acorn worm</name>
    <dbReference type="NCBI Taxonomy" id="10224"/>
    <lineage>
        <taxon>Eukaryota</taxon>
        <taxon>Metazoa</taxon>
        <taxon>Hemichordata</taxon>
        <taxon>Enteropneusta</taxon>
        <taxon>Harrimaniidae</taxon>
        <taxon>Saccoglossus</taxon>
    </lineage>
</organism>
<protein>
    <submittedName>
        <fullName evidence="4">Uncharacterized protein LOC100376469</fullName>
    </submittedName>
</protein>
<dbReference type="InterPro" id="IPR003599">
    <property type="entry name" value="Ig_sub"/>
</dbReference>
<dbReference type="SMART" id="SM00409">
    <property type="entry name" value="IG"/>
    <property type="match status" value="1"/>
</dbReference>
<feature type="transmembrane region" description="Helical" evidence="1">
    <location>
        <begin position="7"/>
        <end position="26"/>
    </location>
</feature>
<evidence type="ECO:0000256" key="1">
    <source>
        <dbReference type="SAM" id="Phobius"/>
    </source>
</evidence>
<keyword evidence="3" id="KW-1185">Reference proteome</keyword>
<reference evidence="4" key="1">
    <citation type="submission" date="2025-08" db="UniProtKB">
        <authorList>
            <consortium name="RefSeq"/>
        </authorList>
    </citation>
    <scope>IDENTIFICATION</scope>
    <source>
        <tissue evidence="4">Testes</tissue>
    </source>
</reference>
<feature type="transmembrane region" description="Helical" evidence="1">
    <location>
        <begin position="288"/>
        <end position="311"/>
    </location>
</feature>
<dbReference type="Pfam" id="PF07686">
    <property type="entry name" value="V-set"/>
    <property type="match status" value="1"/>
</dbReference>
<dbReference type="GeneID" id="100376469"/>
<dbReference type="InterPro" id="IPR036179">
    <property type="entry name" value="Ig-like_dom_sf"/>
</dbReference>
<dbReference type="PANTHER" id="PTHR45889:SF8">
    <property type="entry name" value="IG-LIKE DOMAIN-CONTAINING PROTEIN"/>
    <property type="match status" value="1"/>
</dbReference>